<dbReference type="OrthoDB" id="1731983at2759"/>
<organism evidence="2 3">
    <name type="scientific">Penicillium patulum</name>
    <name type="common">Penicillium griseofulvum</name>
    <dbReference type="NCBI Taxonomy" id="5078"/>
    <lineage>
        <taxon>Eukaryota</taxon>
        <taxon>Fungi</taxon>
        <taxon>Dikarya</taxon>
        <taxon>Ascomycota</taxon>
        <taxon>Pezizomycotina</taxon>
        <taxon>Eurotiomycetes</taxon>
        <taxon>Eurotiomycetidae</taxon>
        <taxon>Eurotiales</taxon>
        <taxon>Aspergillaceae</taxon>
        <taxon>Penicillium</taxon>
    </lineage>
</organism>
<evidence type="ECO:0000313" key="2">
    <source>
        <dbReference type="EMBL" id="KXG47224.1"/>
    </source>
</evidence>
<dbReference type="SUPFAM" id="SSF51735">
    <property type="entry name" value="NAD(P)-binding Rossmann-fold domains"/>
    <property type="match status" value="1"/>
</dbReference>
<name>A0A135LE32_PENPA</name>
<dbReference type="Gene3D" id="3.40.50.720">
    <property type="entry name" value="NAD(P)-binding Rossmann-like Domain"/>
    <property type="match status" value="1"/>
</dbReference>
<proteinExistence type="predicted"/>
<dbReference type="Proteomes" id="UP000070168">
    <property type="component" value="Unassembled WGS sequence"/>
</dbReference>
<sequence length="427" mass="47858">MLEIHSKDIYHGLPVISGDVKGLTAIITGANGISGNHQLKVLCESPRWEKIYALSRRPPHGSWPDHVEHISVDLLKSPENIAAELAKRGVRADYVFFFAYAQPTPKAGETVWSQEELVVVNKKLLVNFLESLELNNTIPKRVLLQLGGKYYGIHRGPTSCPQVESDPRVLAGPNFYYDQEDYLQAFAEKHQIGWNTTLPSHIAGAVPDAAMNLCYPLAIYATVQNYLNRPLEYPGDVEAWEANVSISSARANGYLAEWIVLTEQAKNEIFNAADDCLFTWGKFWPKLAERFQMPWKGPDTSSEASYETVTMPHDPPRGYGPPGAFHFRFRLATWAKTPEVQKAWAEIAEKEGLVDKELRDIDRVFGFTDFALAMNFPISLSMAKAKKLGYFGFVDSTESILRVVEEFVDLRMLPPLISPANPATETP</sequence>
<dbReference type="InterPro" id="IPR036291">
    <property type="entry name" value="NAD(P)-bd_dom_sf"/>
</dbReference>
<reference evidence="2 3" key="1">
    <citation type="journal article" date="2016" name="BMC Genomics">
        <title>Genome sequencing and secondary metabolism of the postharvest pathogen Penicillium griseofulvum.</title>
        <authorList>
            <person name="Banani H."/>
            <person name="Marcet-Houben M."/>
            <person name="Ballester A.R."/>
            <person name="Abbruscato P."/>
            <person name="Gonzalez-Candelas L."/>
            <person name="Gabaldon T."/>
            <person name="Spadaro D."/>
        </authorList>
    </citation>
    <scope>NUCLEOTIDE SEQUENCE [LARGE SCALE GENOMIC DNA]</scope>
    <source>
        <strain evidence="2 3">PG3</strain>
    </source>
</reference>
<dbReference type="CDD" id="cd08948">
    <property type="entry name" value="5beta-POR_like_SDR_a"/>
    <property type="match status" value="1"/>
</dbReference>
<dbReference type="RefSeq" id="XP_040645760.1">
    <property type="nucleotide sequence ID" value="XM_040788807.1"/>
</dbReference>
<protein>
    <recommendedName>
        <fullName evidence="1">PRISE-like Rossmann-fold domain-containing protein</fullName>
    </recommendedName>
</protein>
<dbReference type="OMA" id="LANWEFL"/>
<accession>A0A135LE32</accession>
<dbReference type="PANTHER" id="PTHR32487">
    <property type="entry name" value="3-OXO-DELTA(4,5)-STEROID 5-BETA-REDUCTASE"/>
    <property type="match status" value="1"/>
</dbReference>
<gene>
    <name evidence="2" type="ORF">PGRI_010940</name>
</gene>
<dbReference type="PANTHER" id="PTHR32487:SF29">
    <property type="entry name" value="NAD-DEPENDENT EPIMERASE_DEHYDRATASE DOMAIN-CONTAINING PROTEIN"/>
    <property type="match status" value="1"/>
</dbReference>
<dbReference type="GeneID" id="63704107"/>
<comment type="caution">
    <text evidence="2">The sequence shown here is derived from an EMBL/GenBank/DDBJ whole genome shotgun (WGS) entry which is preliminary data.</text>
</comment>
<dbReference type="EMBL" id="LHQR01000065">
    <property type="protein sequence ID" value="KXG47224.1"/>
    <property type="molecule type" value="Genomic_DNA"/>
</dbReference>
<feature type="domain" description="PRISE-like Rossmann-fold" evidence="1">
    <location>
        <begin position="25"/>
        <end position="293"/>
    </location>
</feature>
<evidence type="ECO:0000313" key="3">
    <source>
        <dbReference type="Proteomes" id="UP000070168"/>
    </source>
</evidence>
<dbReference type="Pfam" id="PF22917">
    <property type="entry name" value="PRISE"/>
    <property type="match status" value="1"/>
</dbReference>
<keyword evidence="3" id="KW-1185">Reference proteome</keyword>
<dbReference type="AlphaFoldDB" id="A0A135LE32"/>
<dbReference type="InterPro" id="IPR055222">
    <property type="entry name" value="PRISE-like_Rossmann-fold"/>
</dbReference>
<evidence type="ECO:0000259" key="1">
    <source>
        <dbReference type="Pfam" id="PF22917"/>
    </source>
</evidence>
<dbReference type="STRING" id="5078.A0A135LE32"/>